<name>A0A183IR85_9BILA</name>
<dbReference type="WBParaSite" id="SBAD_0000637001-mRNA-1">
    <property type="protein sequence ID" value="SBAD_0000637001-mRNA-1"/>
    <property type="gene ID" value="SBAD_0000637001"/>
</dbReference>
<dbReference type="InterPro" id="IPR011009">
    <property type="entry name" value="Kinase-like_dom_sf"/>
</dbReference>
<keyword evidence="2" id="KW-0547">Nucleotide-binding</keyword>
<evidence type="ECO:0000313" key="12">
    <source>
        <dbReference type="Proteomes" id="UP000270296"/>
    </source>
</evidence>
<dbReference type="Gene3D" id="3.30.200.20">
    <property type="entry name" value="Phosphorylase Kinase, domain 1"/>
    <property type="match status" value="1"/>
</dbReference>
<dbReference type="PROSITE" id="PS00108">
    <property type="entry name" value="PROTEIN_KINASE_ST"/>
    <property type="match status" value="1"/>
</dbReference>
<dbReference type="OrthoDB" id="10252354at2759"/>
<keyword evidence="4" id="KW-0067">ATP-binding</keyword>
<feature type="domain" description="Protein kinase" evidence="10">
    <location>
        <begin position="1"/>
        <end position="257"/>
    </location>
</feature>
<accession>A0A183IR85</accession>
<comment type="catalytic activity">
    <reaction evidence="8">
        <text>L-threonyl-[protein] + ATP = O-phospho-L-threonyl-[protein] + ADP + H(+)</text>
        <dbReference type="Rhea" id="RHEA:46608"/>
        <dbReference type="Rhea" id="RHEA-COMP:11060"/>
        <dbReference type="Rhea" id="RHEA-COMP:11605"/>
        <dbReference type="ChEBI" id="CHEBI:15378"/>
        <dbReference type="ChEBI" id="CHEBI:30013"/>
        <dbReference type="ChEBI" id="CHEBI:30616"/>
        <dbReference type="ChEBI" id="CHEBI:61977"/>
        <dbReference type="ChEBI" id="CHEBI:456216"/>
        <dbReference type="EC" id="2.7.12.2"/>
    </reaction>
</comment>
<comment type="catalytic activity">
    <reaction evidence="9">
        <text>L-tyrosyl-[protein] + ATP = O-phospho-L-tyrosyl-[protein] + ADP + H(+)</text>
        <dbReference type="Rhea" id="RHEA:10596"/>
        <dbReference type="Rhea" id="RHEA-COMP:10136"/>
        <dbReference type="Rhea" id="RHEA-COMP:20101"/>
        <dbReference type="ChEBI" id="CHEBI:15378"/>
        <dbReference type="ChEBI" id="CHEBI:30616"/>
        <dbReference type="ChEBI" id="CHEBI:46858"/>
        <dbReference type="ChEBI" id="CHEBI:61978"/>
        <dbReference type="ChEBI" id="CHEBI:456216"/>
        <dbReference type="EC" id="2.7.12.2"/>
    </reaction>
</comment>
<dbReference type="EMBL" id="UZAM01009509">
    <property type="protein sequence ID" value="VDP09298.1"/>
    <property type="molecule type" value="Genomic_DNA"/>
</dbReference>
<comment type="catalytic activity">
    <reaction evidence="7">
        <text>L-seryl-[protein] + ATP = O-phospho-L-seryl-[protein] + ADP + H(+)</text>
        <dbReference type="Rhea" id="RHEA:17989"/>
        <dbReference type="Rhea" id="RHEA-COMP:9863"/>
        <dbReference type="Rhea" id="RHEA-COMP:11604"/>
        <dbReference type="ChEBI" id="CHEBI:15378"/>
        <dbReference type="ChEBI" id="CHEBI:29999"/>
        <dbReference type="ChEBI" id="CHEBI:30616"/>
        <dbReference type="ChEBI" id="CHEBI:83421"/>
        <dbReference type="ChEBI" id="CHEBI:456216"/>
        <dbReference type="EC" id="2.7.12.2"/>
    </reaction>
</comment>
<reference evidence="11" key="2">
    <citation type="submission" date="2018-11" db="EMBL/GenBank/DDBJ databases">
        <authorList>
            <consortium name="Pathogen Informatics"/>
        </authorList>
    </citation>
    <scope>NUCLEOTIDE SEQUENCE [LARGE SCALE GENOMIC DNA]</scope>
</reference>
<proteinExistence type="inferred from homology"/>
<evidence type="ECO:0000256" key="7">
    <source>
        <dbReference type="ARBA" id="ARBA00049014"/>
    </source>
</evidence>
<evidence type="ECO:0000256" key="6">
    <source>
        <dbReference type="ARBA" id="ARBA00038999"/>
    </source>
</evidence>
<evidence type="ECO:0000313" key="13">
    <source>
        <dbReference type="WBParaSite" id="SBAD_0000637001-mRNA-1"/>
    </source>
</evidence>
<reference evidence="13" key="1">
    <citation type="submission" date="2016-06" db="UniProtKB">
        <authorList>
            <consortium name="WormBaseParasite"/>
        </authorList>
    </citation>
    <scope>IDENTIFICATION</scope>
</reference>
<dbReference type="Gene3D" id="1.10.510.10">
    <property type="entry name" value="Transferase(Phosphotransferase) domain 1"/>
    <property type="match status" value="1"/>
</dbReference>
<keyword evidence="12" id="KW-1185">Reference proteome</keyword>
<gene>
    <name evidence="11" type="ORF">SBAD_LOCUS6132</name>
</gene>
<dbReference type="SUPFAM" id="SSF56112">
    <property type="entry name" value="Protein kinase-like (PK-like)"/>
    <property type="match status" value="1"/>
</dbReference>
<comment type="similarity">
    <text evidence="5">Belongs to the protein kinase superfamily. STE Ser/Thr protein kinase family. MAP kinase kinase subfamily.</text>
</comment>
<evidence type="ECO:0000256" key="8">
    <source>
        <dbReference type="ARBA" id="ARBA00049299"/>
    </source>
</evidence>
<evidence type="ECO:0000256" key="9">
    <source>
        <dbReference type="ARBA" id="ARBA00051693"/>
    </source>
</evidence>
<protein>
    <recommendedName>
        <fullName evidence="6">mitogen-activated protein kinase kinase</fullName>
        <ecNumber evidence="6">2.7.12.2</ecNumber>
    </recommendedName>
</protein>
<dbReference type="Pfam" id="PF00069">
    <property type="entry name" value="Pkinase"/>
    <property type="match status" value="2"/>
</dbReference>
<dbReference type="EC" id="2.7.12.2" evidence="6"/>
<dbReference type="PANTHER" id="PTHR48013:SF9">
    <property type="entry name" value="DUAL SPECIFICITY MITOGEN-ACTIVATED PROTEIN KINASE KINASE 5"/>
    <property type="match status" value="1"/>
</dbReference>
<dbReference type="Proteomes" id="UP000270296">
    <property type="component" value="Unassembled WGS sequence"/>
</dbReference>
<evidence type="ECO:0000256" key="4">
    <source>
        <dbReference type="ARBA" id="ARBA00022840"/>
    </source>
</evidence>
<dbReference type="InterPro" id="IPR008271">
    <property type="entry name" value="Ser/Thr_kinase_AS"/>
</dbReference>
<dbReference type="AlphaFoldDB" id="A0A183IR85"/>
<dbReference type="GO" id="GO:0005524">
    <property type="term" value="F:ATP binding"/>
    <property type="evidence" value="ECO:0007669"/>
    <property type="project" value="UniProtKB-KW"/>
</dbReference>
<keyword evidence="3" id="KW-0418">Kinase</keyword>
<dbReference type="InterPro" id="IPR000719">
    <property type="entry name" value="Prot_kinase_dom"/>
</dbReference>
<evidence type="ECO:0000256" key="5">
    <source>
        <dbReference type="ARBA" id="ARBA00038035"/>
    </source>
</evidence>
<dbReference type="PANTHER" id="PTHR48013">
    <property type="entry name" value="DUAL SPECIFICITY MITOGEN-ACTIVATED PROTEIN KINASE KINASE 5-RELATED"/>
    <property type="match status" value="1"/>
</dbReference>
<evidence type="ECO:0000256" key="1">
    <source>
        <dbReference type="ARBA" id="ARBA00022679"/>
    </source>
</evidence>
<dbReference type="PROSITE" id="PS50011">
    <property type="entry name" value="PROTEIN_KINASE_DOM"/>
    <property type="match status" value="1"/>
</dbReference>
<dbReference type="SMART" id="SM00220">
    <property type="entry name" value="S_TKc"/>
    <property type="match status" value="1"/>
</dbReference>
<organism evidence="13">
    <name type="scientific">Soboliphyme baturini</name>
    <dbReference type="NCBI Taxonomy" id="241478"/>
    <lineage>
        <taxon>Eukaryota</taxon>
        <taxon>Metazoa</taxon>
        <taxon>Ecdysozoa</taxon>
        <taxon>Nematoda</taxon>
        <taxon>Enoplea</taxon>
        <taxon>Dorylaimia</taxon>
        <taxon>Dioctophymatida</taxon>
        <taxon>Dioctophymatoidea</taxon>
        <taxon>Soboliphymatidae</taxon>
        <taxon>Soboliphyme</taxon>
    </lineage>
</organism>
<dbReference type="GO" id="GO:0004708">
    <property type="term" value="F:MAP kinase kinase activity"/>
    <property type="evidence" value="ECO:0007669"/>
    <property type="project" value="UniProtKB-EC"/>
</dbReference>
<keyword evidence="1" id="KW-0808">Transferase</keyword>
<evidence type="ECO:0000256" key="3">
    <source>
        <dbReference type="ARBA" id="ARBA00022777"/>
    </source>
</evidence>
<evidence type="ECO:0000256" key="2">
    <source>
        <dbReference type="ARBA" id="ARBA00022741"/>
    </source>
</evidence>
<sequence>MLNVEFCFSDVTSDVNVIHNCETLQRGLRTNSDELIAVKCIMLDVSAVEREQILSELAILYECSSPYIITIHDALFIDSSIAICMEYMDGGSIDRYLNIPENVLLAVGDAVVCGLAYLWEKKILHRDVKPSNVLINTRGDIKLCDFNVSVQPERVLGKDYGITADIWSLGVSLAELALGKFPFFMTNGEGIEENKLPPLKLLQLIVKQDLNSLTYPVGVSNELKTLISLCLIKDPVKRPDPKSLLSCPCLAAVHPYDRLAISRWILNDSFLRVC</sequence>
<evidence type="ECO:0000259" key="10">
    <source>
        <dbReference type="PROSITE" id="PS50011"/>
    </source>
</evidence>
<evidence type="ECO:0000313" key="11">
    <source>
        <dbReference type="EMBL" id="VDP09298.1"/>
    </source>
</evidence>